<dbReference type="InterPro" id="IPR015940">
    <property type="entry name" value="UBA"/>
</dbReference>
<dbReference type="GO" id="GO:0007005">
    <property type="term" value="P:mitochondrion organization"/>
    <property type="evidence" value="ECO:0007669"/>
    <property type="project" value="TreeGrafter"/>
</dbReference>
<feature type="region of interest" description="Disordered" evidence="4">
    <location>
        <begin position="1302"/>
        <end position="1348"/>
    </location>
</feature>
<dbReference type="PANTHER" id="PTHR16166">
    <property type="entry name" value="VACUOLAR PROTEIN SORTING-ASSOCIATED PROTEIN VPS13"/>
    <property type="match status" value="1"/>
</dbReference>
<comment type="caution">
    <text evidence="6">The sequence shown here is derived from an EMBL/GenBank/DDBJ whole genome shotgun (WGS) entry which is preliminary data.</text>
</comment>
<feature type="region of interest" description="Disordered" evidence="4">
    <location>
        <begin position="1812"/>
        <end position="1836"/>
    </location>
</feature>
<evidence type="ECO:0000259" key="5">
    <source>
        <dbReference type="PROSITE" id="PS50030"/>
    </source>
</evidence>
<sequence length="3691" mass="415863">MLEGLAAWILNTYVGEYVENLNMTQLSIAVLQGAVELDNLPLKKDALKSFDLPVEVKSGFIGKITLQIPLRRLRSEPWVISIKKLYLVAGPLKHTQYNEAGEKKSNQARKLAMLEALEAKWQLHKAEKQEGYGASWFSYGASVATNILENLQLIVEDVHIRYEDDTLIPTCPFAFGIVIKKLSAQSTDKDWTTNFVKGDGTDIKYKLAELDNFSMYLDTNTTLIGDLPRSNLADHEYILAPVSAEARIKRNTSALPLRDAKKPRIDMDVTLETLNFRLSEEQYHSLMSFLKEIDRHDRRMKHRKWRPILTIKESPSTWWKFAINATLEKIEERNKRMTWSFLCQRIKDVKSYYSLYTTYLKTQHLDDTQTSLRSKLEEELSFEEIKVIRETVYQRLKKDGQLYQPQVEVKDEPAPEQQGVLQRWFPGWSGWYGSSSPSPGAENSSDTKKKENRLEDVGEPPPKIAKAELEHEIMEVIHDTAENTSFLKKDTVFANMNFNLKAGSFQLLTRSTQLFRSSPTNIAPLTPILEMECSTIAMLFESRPRTSAMKFELGVGGIYLRDKMTENTIFPNILSPQAKERILLFRSPSNSQNASHPTLSPTNSSSGLNNDTLFELKYEKNPTNTNAHYRVCIKTKPLDIVYNPSMVKRVREFFSSRKMKYSKASNLRLTEAAMRQYEAFKAQTRAELQQTIENLMEGDEPQAKRWDVNFDISAPQIMVPENFTDPTSNMVVLDLGHLHFYNKSNKAKEQKSDDANDEFQTPPSTPPSEEESIAMDTADMSRFDLTEAQFYDKLYEKYALDLNDLQVMVGKPKDNWKQARGRGSTHLHIIDKFSINLLFERRLISTSDPRWPSTMVSGNMPSLTLHLNEQKVFSLTNCIDALTTPTSYTVPYDMSASTSGSSLAESLSADLSNISDSGQPQSPESTPRMDSKIKELLEESRLVLAQFSIHNMSLEIQSRGRPLVELQVTRVKANLTKRPYDTAVSLSVHSLLVADALQTYGQDFELLVASHRHVMLDSKSGSILGSDPASPISVPSPTSPRSPVETLPQAASLSSFQTIQDAISNAFQKVVKSASRATQFYGTSDTSLGRSDVTSPVPDTEALISLELDIIDITSPSNLTGAPLKVANLQFNSLDIIANQETMMELLGFLKIVTPSKTNVSPLEPHYPTWSPSVLPEIQKLQLKKRIEDGHAYKVATATMSSAKVQATIDKDLDVIGSLGGFHILDVSSEDLKHQQLFGVGSDVTSCHGDDSKLSASYFPPPNIMYKTAHEESLFRNEKLQLGKGVYEQILQTTDNLTYDERLHRSRSASVSASPRTSKSKLSAMSKEEVSQTSSLPLKEGSPKSKVKPEKQSLTKIFFEVPMFSVELKGDFDEGERGIVDLKLEKFSVQFEKSKPFCTDIQIYLKSLVMEDLLVNSDSVHRYLLISRDKKKDDESEHSPKLFLSMSCPDSTILSPSPMMPHSLPVSFHDNLGNQPIKGRAKPVPVHPNLRKTAYPQTPPPSARSSRSVSQDTVIEDNLVHIKVKLIDKNSQEYREKFDRTNRFIDVDFSSLEANINLQTWVMLMDFLGMGAKIPDASALQKTEDIILKEEGSVIRLPASEEPSVNSIINLTVKSFVLVFNKPEYELCQAHIENWSSHVNLRDSNFAITGQLGHASLLDTSPYGELYREKFVTAGDQALVFDIFKYGSPDPNLTRDCDIRVKLHMASVRYVHTNRFQSEFVAFLQHFLQLQDVLGRYRAASAGKKVTDKATRGARIKLDVEAKSPILLFPHSWKSTDVLVADFGNLTIKNCFRYDGEEGTLTAIKHMETQEKAQLRRHGSRESVSSMGNTTDTSEFSQDGAFASMQNMTQSVFDQYTPPVRSSTHPMLQSIYGSLDSDIRSPDSLSLDLENEREIYDPTDSPSSPEGSSVDPEFFPESGSWLSISSALPSQSQLQASFKSTRSAGKIRRTPSGNSLRQLVSMDTDDHTCLLDIMDVDLTEMDLYSAERVKKESYQGNLSCDLEFKSCIIQRQGGKLLQDKCRFKLQVERNLEGDISHSAPDWKIQGTLSSVHCSLDIAQYKLVRGILEHNLGEKLPEFQRPLMSHLLDPENQTVLSGKTWQGIAMAIDLNNVTVELLISHPQGPECPEASLAKLDFICSTLKFDSYSDSSKDVDLVSNEIVASDTRYRDAPVNVRPNMFEKILQPGPHRNRSDIFQLELHYRLTRDANRFSVILNNMKLMCIFDWLLTVQEFIMTGPDNPFKQDQEDIAEAVDSGTQQDTESIGSNGSRTTSPVTISSGIMTKRGPIVEEVETPFEMKLNVSDTEFVVVEDSRSLDTNAVILKSTAILNFRPKAQDKILSCTLQSIEVFSCSLLAEEETALSIIDPLTIHIDLNANPLPEPKLSSSTGLLEASKVQERNLQLEVAFNVMNIRLSYHDMNMFLAILNSLPEQALKAANRESQKVKSKYPENKIIPLRDLGFGLKDCEKALETNDMNLEAAAIWLTTHGTPLPKAKRESKKQSKEGGLTLTGMELKSSCISLCLIDDCGDSDVPLAELDFNNIQVNQKLLPVKEGRALFSLTGDFYNRSLSGWEPFLEQWRCHCEWKQVHNKGEKKTSFQVNAPDVLNLNITSAILEQYNKTKQTWSEDYYRQKTPANSQRSVTSSPSSPQRRRVPFVPFMLHNQTGCTLWFATVTTTAIRHGQKPHKDINQEGHIKASEWKKVAANEKMPFMFQRKEKIRHQKTHDLRINQLVVKVDGWQKLNSVTVDKVGVYFRHADADKKQATGLASLTYASSHDPEKQQKARVVFDVQQEGSARKVITVRSALIIRNRLDSDVELKMASGSKLDGKFNIMEIPAGNSFSIPLPYINYLFYVRPSDWPVRYSSEPIQWRHVGLQGQIKDKTFKCETSDSSGGVYRFCASVRRESYPEQVQTDDNVEIIPGHTITLLPPVVIHNLLPIDTRYYIKNSEISGSIRPGKTASLHAADPQSDLELGVNLENFLSCRELLIPPDTIFYKVKLRLFDQKQRLLELVVKIISRMGGSVNLYILAPYWLVNKSGLPLVFSQDSATQEMAGQFEEHELARSVTPLLFSYAERELPEMCSMRVGRSVKGPNSVPIWCSRFSLEQGIGMRRLTVVPREKNRPDWIYNIGIKVEKGNGKYKETNIVTFAPLYELDNKSSHKLAVAQRHIALGEESRIDGHLTVLPQCKLPFHWPRLDLDQLLCVMLLENKVTNWDDSGHNNLLRVEVVKHGPTFFIVFGDAEGMPPPFRIDNLSEVQIQYCQKQGENMRGNKQAWIRPHTQVPYAWDEPTLDHTITLKVQSGSDASYNMDQLGEGPHLCYSNLIYLAATTTFSRNVSEDRQNLVLEVVESNYLKFMPKEKGKRSQLWRMTSQGMLEHEGSMAPRDPHRGASSTRSLVLDIDDIALQPDKIVPLTLRKPDERRRSTQTWIFTQDGKLCSSVGVLCVQVLGGESCLLAQAVAVLGPCPTDSEKRIPPHMQITRQKLMPGSGCLSVRIAMDGPIRVLQITDISQRQIVKQVISKRYDDWAIYDERTKNDEEMDIPELSSLELNMSLKGGFGISLINKVPQELVYITLGNIQVDYVSHPNSVTVDVVVGSVQVDYVSHPNSVTVDVVVGSVQVSVKSVLVSVRSLHVRVRGVQVDNQLFDTQRPVMLFVTPTNKREGTRQHSLPYMWLPKKCQMPSGMQKYTKLVL</sequence>
<name>A0AA88Y6A2_PINIB</name>
<evidence type="ECO:0000256" key="3">
    <source>
        <dbReference type="ARBA" id="ARBA00023055"/>
    </source>
</evidence>
<feature type="region of interest" description="Disordered" evidence="4">
    <location>
        <begin position="589"/>
        <end position="608"/>
    </location>
</feature>
<dbReference type="PROSITE" id="PS50030">
    <property type="entry name" value="UBA"/>
    <property type="match status" value="1"/>
</dbReference>
<feature type="domain" description="UBA" evidence="5">
    <location>
        <begin position="2446"/>
        <end position="2486"/>
    </location>
</feature>
<dbReference type="CDD" id="cd23453">
    <property type="entry name" value="beta-trefoil_Ricin_VPS13D"/>
    <property type="match status" value="1"/>
</dbReference>
<feature type="region of interest" description="Disordered" evidence="4">
    <location>
        <begin position="1889"/>
        <end position="1915"/>
    </location>
</feature>
<evidence type="ECO:0000256" key="4">
    <source>
        <dbReference type="SAM" id="MobiDB-lite"/>
    </source>
</evidence>
<dbReference type="InterPro" id="IPR026854">
    <property type="entry name" value="VPS13_N"/>
</dbReference>
<feature type="region of interest" description="Disordered" evidence="4">
    <location>
        <begin position="745"/>
        <end position="773"/>
    </location>
</feature>
<accession>A0AA88Y6A2</accession>
<keyword evidence="2" id="KW-0813">Transport</keyword>
<evidence type="ECO:0000313" key="6">
    <source>
        <dbReference type="EMBL" id="KAK3098591.1"/>
    </source>
</evidence>
<keyword evidence="3" id="KW-0445">Lipid transport</keyword>
<dbReference type="InterPro" id="IPR009060">
    <property type="entry name" value="UBA-like_sf"/>
</dbReference>
<reference evidence="6" key="1">
    <citation type="submission" date="2019-08" db="EMBL/GenBank/DDBJ databases">
        <title>The improved chromosome-level genome for the pearl oyster Pinctada fucata martensii using PacBio sequencing and Hi-C.</title>
        <authorList>
            <person name="Zheng Z."/>
        </authorList>
    </citation>
    <scope>NUCLEOTIDE SEQUENCE</scope>
    <source>
        <strain evidence="6">ZZ-2019</strain>
        <tissue evidence="6">Adductor muscle</tissue>
    </source>
</reference>
<feature type="compositionally biased region" description="Low complexity" evidence="4">
    <location>
        <begin position="1028"/>
        <end position="1043"/>
    </location>
</feature>
<feature type="compositionally biased region" description="Basic and acidic residues" evidence="4">
    <location>
        <begin position="445"/>
        <end position="456"/>
    </location>
</feature>
<evidence type="ECO:0000313" key="7">
    <source>
        <dbReference type="Proteomes" id="UP001186944"/>
    </source>
</evidence>
<feature type="region of interest" description="Disordered" evidence="4">
    <location>
        <begin position="1477"/>
        <end position="1510"/>
    </location>
</feature>
<dbReference type="PANTHER" id="PTHR16166:SF141">
    <property type="entry name" value="INTERMEMBRANE LIPID TRANSFER PROTEIN VPS13D"/>
    <property type="match status" value="1"/>
</dbReference>
<dbReference type="InterPro" id="IPR009543">
    <property type="entry name" value="VPS13_VAB"/>
</dbReference>
<dbReference type="Proteomes" id="UP001186944">
    <property type="component" value="Unassembled WGS sequence"/>
</dbReference>
<dbReference type="SUPFAM" id="SSF46934">
    <property type="entry name" value="UBA-like"/>
    <property type="match status" value="1"/>
</dbReference>
<dbReference type="GO" id="GO:0006623">
    <property type="term" value="P:protein targeting to vacuole"/>
    <property type="evidence" value="ECO:0007669"/>
    <property type="project" value="TreeGrafter"/>
</dbReference>
<feature type="compositionally biased region" description="Low complexity" evidence="4">
    <location>
        <begin position="1308"/>
        <end position="1321"/>
    </location>
</feature>
<feature type="region of interest" description="Disordered" evidence="4">
    <location>
        <begin position="2630"/>
        <end position="2650"/>
    </location>
</feature>
<comment type="similarity">
    <text evidence="1">Belongs to the VPS13 family.</text>
</comment>
<evidence type="ECO:0000256" key="2">
    <source>
        <dbReference type="ARBA" id="ARBA00022448"/>
    </source>
</evidence>
<dbReference type="EMBL" id="VSWD01000007">
    <property type="protein sequence ID" value="KAK3098591.1"/>
    <property type="molecule type" value="Genomic_DNA"/>
</dbReference>
<feature type="compositionally biased region" description="Polar residues" evidence="4">
    <location>
        <begin position="1822"/>
        <end position="1836"/>
    </location>
</feature>
<evidence type="ECO:0000256" key="1">
    <source>
        <dbReference type="ARBA" id="ARBA00006545"/>
    </source>
</evidence>
<feature type="region of interest" description="Disordered" evidence="4">
    <location>
        <begin position="2253"/>
        <end position="2276"/>
    </location>
</feature>
<feature type="compositionally biased region" description="Low complexity" evidence="4">
    <location>
        <begin position="2637"/>
        <end position="2650"/>
    </location>
</feature>
<feature type="region of interest" description="Disordered" evidence="4">
    <location>
        <begin position="1024"/>
        <end position="1047"/>
    </location>
</feature>
<dbReference type="GO" id="GO:0006869">
    <property type="term" value="P:lipid transport"/>
    <property type="evidence" value="ECO:0007669"/>
    <property type="project" value="UniProtKB-KW"/>
</dbReference>
<proteinExistence type="inferred from homology"/>
<keyword evidence="7" id="KW-1185">Reference proteome</keyword>
<organism evidence="6 7">
    <name type="scientific">Pinctada imbricata</name>
    <name type="common">Atlantic pearl-oyster</name>
    <name type="synonym">Pinctada martensii</name>
    <dbReference type="NCBI Taxonomy" id="66713"/>
    <lineage>
        <taxon>Eukaryota</taxon>
        <taxon>Metazoa</taxon>
        <taxon>Spiralia</taxon>
        <taxon>Lophotrochozoa</taxon>
        <taxon>Mollusca</taxon>
        <taxon>Bivalvia</taxon>
        <taxon>Autobranchia</taxon>
        <taxon>Pteriomorphia</taxon>
        <taxon>Pterioida</taxon>
        <taxon>Pterioidea</taxon>
        <taxon>Pteriidae</taxon>
        <taxon>Pinctada</taxon>
    </lineage>
</organism>
<dbReference type="Gene3D" id="1.10.8.10">
    <property type="entry name" value="DNA helicase RuvA subunit, C-terminal domain"/>
    <property type="match status" value="1"/>
</dbReference>
<dbReference type="Pfam" id="PF25033">
    <property type="entry name" value="VPS13_M"/>
    <property type="match status" value="2"/>
</dbReference>
<protein>
    <recommendedName>
        <fullName evidence="5">UBA domain-containing protein</fullName>
    </recommendedName>
</protein>
<dbReference type="InterPro" id="IPR026847">
    <property type="entry name" value="VPS13"/>
</dbReference>
<dbReference type="Pfam" id="PF25036">
    <property type="entry name" value="VPS13_VAB"/>
    <property type="match status" value="1"/>
</dbReference>
<dbReference type="InterPro" id="IPR056747">
    <property type="entry name" value="VPS13-like_M"/>
</dbReference>
<dbReference type="GO" id="GO:0045053">
    <property type="term" value="P:protein retention in Golgi apparatus"/>
    <property type="evidence" value="ECO:0007669"/>
    <property type="project" value="TreeGrafter"/>
</dbReference>
<dbReference type="Pfam" id="PF12624">
    <property type="entry name" value="VPS13_N"/>
    <property type="match status" value="1"/>
</dbReference>
<gene>
    <name evidence="6" type="ORF">FSP39_021054</name>
</gene>
<feature type="compositionally biased region" description="Polar residues" evidence="4">
    <location>
        <begin position="2254"/>
        <end position="2276"/>
    </location>
</feature>
<feature type="region of interest" description="Disordered" evidence="4">
    <location>
        <begin position="433"/>
        <end position="461"/>
    </location>
</feature>